<dbReference type="GeneTree" id="ENSGT00410000029004"/>
<keyword evidence="6" id="KW-0929">Antimicrobial</keyword>
<keyword evidence="9" id="KW-1185">Reference proteome</keyword>
<comment type="subcellular location">
    <subcellularLocation>
        <location evidence="1 6">Secreted</location>
    </subcellularLocation>
</comment>
<dbReference type="OMA" id="RISYCAR"/>
<comment type="function">
    <text evidence="6">Has antibacterial activity.</text>
</comment>
<evidence type="ECO:0000256" key="1">
    <source>
        <dbReference type="ARBA" id="ARBA00004613"/>
    </source>
</evidence>
<keyword evidence="5" id="KW-1015">Disulfide bond</keyword>
<gene>
    <name evidence="8" type="primary">DEFB112</name>
</gene>
<dbReference type="InterPro" id="IPR025933">
    <property type="entry name" value="Beta_defensin_dom"/>
</dbReference>
<feature type="signal peptide" evidence="6">
    <location>
        <begin position="1"/>
        <end position="22"/>
    </location>
</feature>
<dbReference type="RefSeq" id="XP_027380637.1">
    <property type="nucleotide sequence ID" value="XM_027524836.1"/>
</dbReference>
<organism evidence="8 9">
    <name type="scientific">Bos indicus x Bos taurus</name>
    <name type="common">Hybrid cattle</name>
    <dbReference type="NCBI Taxonomy" id="30522"/>
    <lineage>
        <taxon>Eukaryota</taxon>
        <taxon>Metazoa</taxon>
        <taxon>Chordata</taxon>
        <taxon>Craniata</taxon>
        <taxon>Vertebrata</taxon>
        <taxon>Euteleostomi</taxon>
        <taxon>Mammalia</taxon>
        <taxon>Eutheria</taxon>
        <taxon>Laurasiatheria</taxon>
        <taxon>Artiodactyla</taxon>
        <taxon>Ruminantia</taxon>
        <taxon>Pecora</taxon>
        <taxon>Bovidae</taxon>
        <taxon>Bovinae</taxon>
        <taxon>Bos</taxon>
    </lineage>
</organism>
<name>A0A4W2DZ10_BOBOX</name>
<dbReference type="Pfam" id="PF13841">
    <property type="entry name" value="Defensin_beta_2"/>
    <property type="match status" value="1"/>
</dbReference>
<dbReference type="AlphaFoldDB" id="A0A4W2DZ10"/>
<dbReference type="Ensembl" id="ENSBIXT00000006140.1">
    <property type="protein sequence ID" value="ENSBIXP00000029759.1"/>
    <property type="gene ID" value="ENSBIXG00000011488.1"/>
</dbReference>
<evidence type="ECO:0000259" key="7">
    <source>
        <dbReference type="Pfam" id="PF13841"/>
    </source>
</evidence>
<dbReference type="CTD" id="245915"/>
<evidence type="ECO:0000256" key="4">
    <source>
        <dbReference type="ARBA" id="ARBA00022729"/>
    </source>
</evidence>
<dbReference type="Proteomes" id="UP000429181">
    <property type="component" value="Chromosome 23"/>
</dbReference>
<dbReference type="Proteomes" id="UP000314981">
    <property type="component" value="Chromosome 23"/>
</dbReference>
<keyword evidence="4 6" id="KW-0732">Signal</keyword>
<feature type="domain" description="Beta-defensin" evidence="7">
    <location>
        <begin position="82"/>
        <end position="111"/>
    </location>
</feature>
<dbReference type="Ensembl" id="ENSBIXT00005039335.1">
    <property type="protein sequence ID" value="ENSBIXP00005043180.1"/>
    <property type="gene ID" value="ENSBIXG00005026805.1"/>
</dbReference>
<evidence type="ECO:0000256" key="6">
    <source>
        <dbReference type="RuleBase" id="RU231113"/>
    </source>
</evidence>
<evidence type="ECO:0000256" key="5">
    <source>
        <dbReference type="ARBA" id="ARBA00023157"/>
    </source>
</evidence>
<keyword evidence="6" id="KW-0044">Antibiotic</keyword>
<evidence type="ECO:0000256" key="3">
    <source>
        <dbReference type="ARBA" id="ARBA00022525"/>
    </source>
</evidence>
<accession>A0A4W2DZ10</accession>
<dbReference type="GO" id="GO:0005576">
    <property type="term" value="C:extracellular region"/>
    <property type="evidence" value="ECO:0007669"/>
    <property type="project" value="UniProtKB-SubCell"/>
</dbReference>
<dbReference type="GO" id="GO:0042742">
    <property type="term" value="P:defense response to bacterium"/>
    <property type="evidence" value="ECO:0007669"/>
    <property type="project" value="UniProtKB-UniRule"/>
</dbReference>
<evidence type="ECO:0000313" key="9">
    <source>
        <dbReference type="Proteomes" id="UP000314981"/>
    </source>
</evidence>
<keyword evidence="3 6" id="KW-0964">Secreted</keyword>
<protein>
    <recommendedName>
        <fullName evidence="6">Beta-defensin</fullName>
    </recommendedName>
</protein>
<proteinExistence type="inferred from homology"/>
<dbReference type="GO" id="GO:0045087">
    <property type="term" value="P:innate immune response"/>
    <property type="evidence" value="ECO:0007669"/>
    <property type="project" value="InterPro"/>
</dbReference>
<evidence type="ECO:0000256" key="2">
    <source>
        <dbReference type="ARBA" id="ARBA00007371"/>
    </source>
</evidence>
<reference evidence="8" key="2">
    <citation type="submission" date="2025-05" db="UniProtKB">
        <authorList>
            <consortium name="Ensembl"/>
        </authorList>
    </citation>
    <scope>IDENTIFICATION</scope>
</reference>
<reference evidence="9 10" key="1">
    <citation type="submission" date="2018-11" db="EMBL/GenBank/DDBJ databases">
        <title>Haplotype-resolved cattle genomes.</title>
        <authorList>
            <person name="Low W.Y."/>
            <person name="Tearle R."/>
            <person name="Bickhart D.M."/>
            <person name="Rosen B.D."/>
            <person name="Koren S."/>
            <person name="Rhie A."/>
            <person name="Hiendleder S."/>
            <person name="Phillippy A.M."/>
            <person name="Smith T.P.L."/>
            <person name="Williams J.L."/>
        </authorList>
    </citation>
    <scope>NUCLEOTIDE SEQUENCE [LARGE SCALE GENOMIC DNA]</scope>
</reference>
<feature type="chain" id="PRO_5044516456" description="Beta-defensin" evidence="6">
    <location>
        <begin position="23"/>
        <end position="121"/>
    </location>
</feature>
<sequence length="121" mass="13741">MKILLFFSISFFFDVFILPVGSRSVGNTLSPSKVTCLQKLEKLHSETRNSSTIFENAQYGTEEKQKAGSKKHYALFNLTHACIMFGGQCKNKCGENEFRMVYCVVSTSLCCIRQCKPKTYK</sequence>
<evidence type="ECO:0000313" key="10">
    <source>
        <dbReference type="Proteomes" id="UP000429181"/>
    </source>
</evidence>
<evidence type="ECO:0000313" key="8">
    <source>
        <dbReference type="Ensembl" id="ENSBIXP00000029759.1"/>
    </source>
</evidence>
<keyword evidence="6" id="KW-0211">Defensin</keyword>
<dbReference type="GeneID" id="113881766"/>
<comment type="similarity">
    <text evidence="2 6">Belongs to the beta-defensin family.</text>
</comment>